<comment type="caution">
    <text evidence="10">The sequence shown here is derived from an EMBL/GenBank/DDBJ whole genome shotgun (WGS) entry which is preliminary data.</text>
</comment>
<keyword evidence="11" id="KW-1185">Reference proteome</keyword>
<dbReference type="PANTHER" id="PTHR22854:SF2">
    <property type="entry name" value="INDOLE-3-GLYCEROL-PHOSPHATE SYNTHASE"/>
    <property type="match status" value="1"/>
</dbReference>
<evidence type="ECO:0000256" key="5">
    <source>
        <dbReference type="ARBA" id="ARBA00022793"/>
    </source>
</evidence>
<evidence type="ECO:0000313" key="11">
    <source>
        <dbReference type="Proteomes" id="UP000245934"/>
    </source>
</evidence>
<dbReference type="UniPathway" id="UPA00035">
    <property type="reaction ID" value="UER00043"/>
</dbReference>
<evidence type="ECO:0000313" key="10">
    <source>
        <dbReference type="EMBL" id="PWR72390.1"/>
    </source>
</evidence>
<dbReference type="InterPro" id="IPR013798">
    <property type="entry name" value="Indole-3-glycerol_P_synth_dom"/>
</dbReference>
<evidence type="ECO:0000259" key="9">
    <source>
        <dbReference type="Pfam" id="PF00218"/>
    </source>
</evidence>
<dbReference type="SUPFAM" id="SSF51366">
    <property type="entry name" value="Ribulose-phoshate binding barrel"/>
    <property type="match status" value="1"/>
</dbReference>
<feature type="domain" description="Indole-3-glycerol phosphate synthase" evidence="9">
    <location>
        <begin position="26"/>
        <end position="244"/>
    </location>
</feature>
<sequence>MILDDIVSCSHRRVSSLPDSFPSSTHVPISLREAILQARNNAVIAELKFASPSRGIIREKQQPADISEDMILGGCCALSILTEPDFFHGCPDTIPAIRNSVNVPILRKDFIVNEHQLDETKSLGADAVLLISSVLGNETGHFVKEAQKRGLEPLLEVHTRKEAKQAMDSGAEVVGINNRDLRTFRTDLSTTKNIAPMLKDAGLTVVSASGMVWPCDIRSLHRYADGFLIGSSIMSSNNPRKRVEGFVYA</sequence>
<dbReference type="GO" id="GO:0000162">
    <property type="term" value="P:L-tryptophan biosynthetic process"/>
    <property type="evidence" value="ECO:0007669"/>
    <property type="project" value="UniProtKB-UniPathway"/>
</dbReference>
<dbReference type="GO" id="GO:0004640">
    <property type="term" value="F:phosphoribosylanthranilate isomerase activity"/>
    <property type="evidence" value="ECO:0007669"/>
    <property type="project" value="TreeGrafter"/>
</dbReference>
<dbReference type="PANTHER" id="PTHR22854">
    <property type="entry name" value="TRYPTOPHAN BIOSYNTHESIS PROTEIN"/>
    <property type="match status" value="1"/>
</dbReference>
<gene>
    <name evidence="10" type="ORF">DLD82_12440</name>
</gene>
<dbReference type="EC" id="4.1.1.48" evidence="3"/>
<comment type="pathway">
    <text evidence="2">Amino-acid biosynthesis; L-tryptophan biosynthesis; L-tryptophan from chorismate: step 4/5.</text>
</comment>
<dbReference type="OrthoDB" id="15223at2157"/>
<dbReference type="Pfam" id="PF00218">
    <property type="entry name" value="IGPS"/>
    <property type="match status" value="1"/>
</dbReference>
<name>A0A2V2N173_9EURY</name>
<evidence type="ECO:0000256" key="7">
    <source>
        <dbReference type="ARBA" id="ARBA00023141"/>
    </source>
</evidence>
<dbReference type="RefSeq" id="WP_109941450.1">
    <property type="nucleotide sequence ID" value="NZ_CP176366.1"/>
</dbReference>
<organism evidence="10 11">
    <name type="scientific">Methanospirillum stamsii</name>
    <dbReference type="NCBI Taxonomy" id="1277351"/>
    <lineage>
        <taxon>Archaea</taxon>
        <taxon>Methanobacteriati</taxon>
        <taxon>Methanobacteriota</taxon>
        <taxon>Stenosarchaea group</taxon>
        <taxon>Methanomicrobia</taxon>
        <taxon>Methanomicrobiales</taxon>
        <taxon>Methanospirillaceae</taxon>
        <taxon>Methanospirillum</taxon>
    </lineage>
</organism>
<keyword evidence="7" id="KW-0057">Aromatic amino acid biosynthesis</keyword>
<dbReference type="EMBL" id="QGMZ01000027">
    <property type="protein sequence ID" value="PWR72390.1"/>
    <property type="molecule type" value="Genomic_DNA"/>
</dbReference>
<keyword evidence="4" id="KW-0028">Amino-acid biosynthesis</keyword>
<keyword evidence="6" id="KW-0822">Tryptophan biosynthesis</keyword>
<comment type="catalytic activity">
    <reaction evidence="1">
        <text>1-(2-carboxyphenylamino)-1-deoxy-D-ribulose 5-phosphate + H(+) = (1S,2R)-1-C-(indol-3-yl)glycerol 3-phosphate + CO2 + H2O</text>
        <dbReference type="Rhea" id="RHEA:23476"/>
        <dbReference type="ChEBI" id="CHEBI:15377"/>
        <dbReference type="ChEBI" id="CHEBI:15378"/>
        <dbReference type="ChEBI" id="CHEBI:16526"/>
        <dbReference type="ChEBI" id="CHEBI:58613"/>
        <dbReference type="ChEBI" id="CHEBI:58866"/>
        <dbReference type="EC" id="4.1.1.48"/>
    </reaction>
</comment>
<dbReference type="CDD" id="cd00331">
    <property type="entry name" value="IGPS"/>
    <property type="match status" value="1"/>
</dbReference>
<keyword evidence="5" id="KW-0210">Decarboxylase</keyword>
<accession>A0A2V2N173</accession>
<dbReference type="InterPro" id="IPR013785">
    <property type="entry name" value="Aldolase_TIM"/>
</dbReference>
<protein>
    <recommendedName>
        <fullName evidence="3">indole-3-glycerol-phosphate synthase</fullName>
        <ecNumber evidence="3">4.1.1.48</ecNumber>
    </recommendedName>
</protein>
<dbReference type="GO" id="GO:0004425">
    <property type="term" value="F:indole-3-glycerol-phosphate synthase activity"/>
    <property type="evidence" value="ECO:0007669"/>
    <property type="project" value="UniProtKB-EC"/>
</dbReference>
<reference evidence="10 11" key="1">
    <citation type="submission" date="2018-05" db="EMBL/GenBank/DDBJ databases">
        <title>Draft genome of Methanospirillum stamsii Pt1.</title>
        <authorList>
            <person name="Dueholm M.S."/>
            <person name="Nielsen P.H."/>
            <person name="Bakmann L.F."/>
            <person name="Otzen D.E."/>
        </authorList>
    </citation>
    <scope>NUCLEOTIDE SEQUENCE [LARGE SCALE GENOMIC DNA]</scope>
    <source>
        <strain evidence="10 11">Pt1</strain>
    </source>
</reference>
<proteinExistence type="predicted"/>
<evidence type="ECO:0000256" key="6">
    <source>
        <dbReference type="ARBA" id="ARBA00022822"/>
    </source>
</evidence>
<evidence type="ECO:0000256" key="2">
    <source>
        <dbReference type="ARBA" id="ARBA00004696"/>
    </source>
</evidence>
<evidence type="ECO:0000256" key="1">
    <source>
        <dbReference type="ARBA" id="ARBA00001633"/>
    </source>
</evidence>
<evidence type="ECO:0000256" key="8">
    <source>
        <dbReference type="ARBA" id="ARBA00023239"/>
    </source>
</evidence>
<dbReference type="AlphaFoldDB" id="A0A2V2N173"/>
<dbReference type="GeneID" id="97608311"/>
<dbReference type="Gene3D" id="3.20.20.70">
    <property type="entry name" value="Aldolase class I"/>
    <property type="match status" value="1"/>
</dbReference>
<dbReference type="InterPro" id="IPR045186">
    <property type="entry name" value="Indole-3-glycerol_P_synth"/>
</dbReference>
<evidence type="ECO:0000256" key="3">
    <source>
        <dbReference type="ARBA" id="ARBA00012362"/>
    </source>
</evidence>
<dbReference type="InterPro" id="IPR011060">
    <property type="entry name" value="RibuloseP-bd_barrel"/>
</dbReference>
<keyword evidence="8" id="KW-0456">Lyase</keyword>
<dbReference type="Proteomes" id="UP000245934">
    <property type="component" value="Unassembled WGS sequence"/>
</dbReference>
<evidence type="ECO:0000256" key="4">
    <source>
        <dbReference type="ARBA" id="ARBA00022605"/>
    </source>
</evidence>